<evidence type="ECO:0000313" key="1">
    <source>
        <dbReference type="EMBL" id="MDO7876832.1"/>
    </source>
</evidence>
<comment type="caution">
    <text evidence="1">The sequence shown here is derived from an EMBL/GenBank/DDBJ whole genome shotgun (WGS) entry which is preliminary data.</text>
</comment>
<dbReference type="Proteomes" id="UP001176429">
    <property type="component" value="Unassembled WGS sequence"/>
</dbReference>
<protein>
    <submittedName>
        <fullName evidence="1">PqqD family protein</fullName>
    </submittedName>
</protein>
<name>A0ABT9BF09_9BACT</name>
<proteinExistence type="predicted"/>
<accession>A0ABT9BF09</accession>
<evidence type="ECO:0000313" key="2">
    <source>
        <dbReference type="Proteomes" id="UP001176429"/>
    </source>
</evidence>
<dbReference type="InterPro" id="IPR008792">
    <property type="entry name" value="PQQD"/>
</dbReference>
<sequence length="80" mass="8641">MKLKPTIALSAAGLLFNPATGDSFSANPVALEILGLLREDAAPEAAKTAVLARYEVEAHQLDKDWDDLVAQLRQHDLLDS</sequence>
<organism evidence="1 2">
    <name type="scientific">Hymenobacter aranciens</name>
    <dbReference type="NCBI Taxonomy" id="3063996"/>
    <lineage>
        <taxon>Bacteria</taxon>
        <taxon>Pseudomonadati</taxon>
        <taxon>Bacteroidota</taxon>
        <taxon>Cytophagia</taxon>
        <taxon>Cytophagales</taxon>
        <taxon>Hymenobacteraceae</taxon>
        <taxon>Hymenobacter</taxon>
    </lineage>
</organism>
<keyword evidence="2" id="KW-1185">Reference proteome</keyword>
<gene>
    <name evidence="1" type="ORF">Q5H93_18955</name>
</gene>
<dbReference type="EMBL" id="JAUQSY010000014">
    <property type="protein sequence ID" value="MDO7876832.1"/>
    <property type="molecule type" value="Genomic_DNA"/>
</dbReference>
<dbReference type="Pfam" id="PF05402">
    <property type="entry name" value="PqqD"/>
    <property type="match status" value="1"/>
</dbReference>
<dbReference type="RefSeq" id="WP_305008221.1">
    <property type="nucleotide sequence ID" value="NZ_JAUQSY010000014.1"/>
</dbReference>
<reference evidence="1" key="1">
    <citation type="submission" date="2023-07" db="EMBL/GenBank/DDBJ databases">
        <authorList>
            <person name="Kim M.K."/>
        </authorList>
    </citation>
    <scope>NUCLEOTIDE SEQUENCE</scope>
    <source>
        <strain evidence="1">ASUV-10-1</strain>
    </source>
</reference>